<organism evidence="2 3">
    <name type="scientific">Mariniphaga sediminis</name>
    <dbReference type="NCBI Taxonomy" id="1628158"/>
    <lineage>
        <taxon>Bacteria</taxon>
        <taxon>Pseudomonadati</taxon>
        <taxon>Bacteroidota</taxon>
        <taxon>Bacteroidia</taxon>
        <taxon>Marinilabiliales</taxon>
        <taxon>Prolixibacteraceae</taxon>
        <taxon>Mariniphaga</taxon>
    </lineage>
</organism>
<sequence>MFTIGIFTTHIPYIAFVMFYAFFLLFGVNKASAGEIQWDEHNIFIESATGKTYVESATGYFSNFHYQSNADFFSPGTNEFLVFKKKLQHTSYFCFKKWNNCFHPALFGRPPPTSL</sequence>
<gene>
    <name evidence="2" type="ORF">D1164_04695</name>
</gene>
<evidence type="ECO:0000256" key="1">
    <source>
        <dbReference type="SAM" id="Phobius"/>
    </source>
</evidence>
<dbReference type="AlphaFoldDB" id="A0A399D2V3"/>
<keyword evidence="1" id="KW-1133">Transmembrane helix</keyword>
<protein>
    <submittedName>
        <fullName evidence="2">Uncharacterized protein</fullName>
    </submittedName>
</protein>
<dbReference type="Proteomes" id="UP000266441">
    <property type="component" value="Unassembled WGS sequence"/>
</dbReference>
<feature type="transmembrane region" description="Helical" evidence="1">
    <location>
        <begin position="6"/>
        <end position="28"/>
    </location>
</feature>
<keyword evidence="3" id="KW-1185">Reference proteome</keyword>
<accession>A0A399D2V3</accession>
<comment type="caution">
    <text evidence="2">The sequence shown here is derived from an EMBL/GenBank/DDBJ whole genome shotgun (WGS) entry which is preliminary data.</text>
</comment>
<keyword evidence="1" id="KW-0812">Transmembrane</keyword>
<dbReference type="RefSeq" id="WP_119348801.1">
    <property type="nucleotide sequence ID" value="NZ_QWET01000003.1"/>
</dbReference>
<reference evidence="2 3" key="1">
    <citation type="journal article" date="2015" name="Int. J. Syst. Evol. Microbiol.">
        <title>Mariniphaga sediminis sp. nov., isolated from coastal sediment.</title>
        <authorList>
            <person name="Wang F.Q."/>
            <person name="Shen Q.Y."/>
            <person name="Chen G.J."/>
            <person name="Du Z.J."/>
        </authorList>
    </citation>
    <scope>NUCLEOTIDE SEQUENCE [LARGE SCALE GENOMIC DNA]</scope>
    <source>
        <strain evidence="2 3">SY21</strain>
    </source>
</reference>
<evidence type="ECO:0000313" key="2">
    <source>
        <dbReference type="EMBL" id="RIH66214.1"/>
    </source>
</evidence>
<dbReference type="EMBL" id="QWET01000003">
    <property type="protein sequence ID" value="RIH66214.1"/>
    <property type="molecule type" value="Genomic_DNA"/>
</dbReference>
<name>A0A399D2V3_9BACT</name>
<evidence type="ECO:0000313" key="3">
    <source>
        <dbReference type="Proteomes" id="UP000266441"/>
    </source>
</evidence>
<dbReference type="OrthoDB" id="1122655at2"/>
<keyword evidence="1" id="KW-0472">Membrane</keyword>
<proteinExistence type="predicted"/>